<name>A0A1J4JFH8_9EUKA</name>
<keyword evidence="2" id="KW-1185">Reference proteome</keyword>
<sequence>MASASIRVSYTPNDIDGLAAKIEKTIEDFDPEQRVSDFINDFALDINLPGGDLYLTFNGTRLPVDTSFEENGINGNGELLELFSENIPA</sequence>
<dbReference type="GeneID" id="94846399"/>
<dbReference type="RefSeq" id="XP_068349117.1">
    <property type="nucleotide sequence ID" value="XM_068511695.1"/>
</dbReference>
<proteinExistence type="predicted"/>
<dbReference type="VEuPathDB" id="TrichDB:TRFO_37877"/>
<comment type="caution">
    <text evidence="1">The sequence shown here is derived from an EMBL/GenBank/DDBJ whole genome shotgun (WGS) entry which is preliminary data.</text>
</comment>
<protein>
    <recommendedName>
        <fullName evidence="3">Ubiquitin-like domain-containing protein</fullName>
    </recommendedName>
</protein>
<evidence type="ECO:0008006" key="3">
    <source>
        <dbReference type="Google" id="ProtNLM"/>
    </source>
</evidence>
<dbReference type="Proteomes" id="UP000179807">
    <property type="component" value="Unassembled WGS sequence"/>
</dbReference>
<dbReference type="AlphaFoldDB" id="A0A1J4JFH8"/>
<evidence type="ECO:0000313" key="1">
    <source>
        <dbReference type="EMBL" id="OHS95980.1"/>
    </source>
</evidence>
<evidence type="ECO:0000313" key="2">
    <source>
        <dbReference type="Proteomes" id="UP000179807"/>
    </source>
</evidence>
<gene>
    <name evidence="1" type="ORF">TRFO_37877</name>
</gene>
<reference evidence="1" key="1">
    <citation type="submission" date="2016-10" db="EMBL/GenBank/DDBJ databases">
        <authorList>
            <person name="Benchimol M."/>
            <person name="Almeida L.G."/>
            <person name="Vasconcelos A.T."/>
            <person name="Perreira-Neves A."/>
            <person name="Rosa I.A."/>
            <person name="Tasca T."/>
            <person name="Bogo M.R."/>
            <person name="de Souza W."/>
        </authorList>
    </citation>
    <scope>NUCLEOTIDE SEQUENCE [LARGE SCALE GENOMIC DNA]</scope>
    <source>
        <strain evidence="1">K</strain>
    </source>
</reference>
<dbReference type="EMBL" id="MLAK01001207">
    <property type="protein sequence ID" value="OHS95980.1"/>
    <property type="molecule type" value="Genomic_DNA"/>
</dbReference>
<organism evidence="1 2">
    <name type="scientific">Tritrichomonas foetus</name>
    <dbReference type="NCBI Taxonomy" id="1144522"/>
    <lineage>
        <taxon>Eukaryota</taxon>
        <taxon>Metamonada</taxon>
        <taxon>Parabasalia</taxon>
        <taxon>Tritrichomonadida</taxon>
        <taxon>Tritrichomonadidae</taxon>
        <taxon>Tritrichomonas</taxon>
    </lineage>
</organism>
<accession>A0A1J4JFH8</accession>